<dbReference type="InterPro" id="IPR009057">
    <property type="entry name" value="Homeodomain-like_sf"/>
</dbReference>
<dbReference type="InterPro" id="IPR035418">
    <property type="entry name" value="AraC-bd_2"/>
</dbReference>
<name>A0ABW2IFM5_9BURK</name>
<organism evidence="4 5">
    <name type="scientific">Herminiimonas glaciei</name>
    <dbReference type="NCBI Taxonomy" id="523788"/>
    <lineage>
        <taxon>Bacteria</taxon>
        <taxon>Pseudomonadati</taxon>
        <taxon>Pseudomonadota</taxon>
        <taxon>Betaproteobacteria</taxon>
        <taxon>Burkholderiales</taxon>
        <taxon>Oxalobacteraceae</taxon>
        <taxon>Herminiimonas</taxon>
    </lineage>
</organism>
<dbReference type="SUPFAM" id="SSF46689">
    <property type="entry name" value="Homeodomain-like"/>
    <property type="match status" value="1"/>
</dbReference>
<dbReference type="SUPFAM" id="SSF141130">
    <property type="entry name" value="Acetamidase/Formamidase-like"/>
    <property type="match status" value="1"/>
</dbReference>
<evidence type="ECO:0000256" key="1">
    <source>
        <dbReference type="ARBA" id="ARBA00023015"/>
    </source>
</evidence>
<dbReference type="PANTHER" id="PTHR31891">
    <property type="entry name" value="FORMAMIDASE C869.04-RELATED"/>
    <property type="match status" value="1"/>
</dbReference>
<evidence type="ECO:0000313" key="4">
    <source>
        <dbReference type="EMBL" id="MFC7289640.1"/>
    </source>
</evidence>
<feature type="domain" description="HTH araC/xylS-type" evidence="3">
    <location>
        <begin position="222"/>
        <end position="323"/>
    </location>
</feature>
<keyword evidence="2" id="KW-0804">Transcription</keyword>
<gene>
    <name evidence="4" type="ORF">ACFQPC_16450</name>
</gene>
<sequence>MLDNLNRFSTDAFPGELRAAAWLQTLGRIGLTCDLPSSERNPLHGRASVSISSHASVFAKLHGSPQILHSPQDAVGKRNDVVLILALLEGQGQLSVGPESAHMNAGDIFLVNPQQDWRLELQTAFTAILIELKEAGFLARLMRTGASDLNRVVTNQGTGGISADFLYSIGEHFDGLSPEDLGQMEASLTSLLIAGMARNGDAAESGDADAEHSTSVQLGHLRRVCRSIENRLTDPEVSISEIARIENLSARYIQKLFAGGDTTFGEYVKKRRLDRCRNDLANSALKHLTICELCFRWGFNDAANFSRAFNLEFGISPKTYRASAGKQVTLHLQRGRPTPSAALTSEKRRNSRKVAGAVSALHVADEPDGLRHQFASILNEIADYEVGALPLPEHGQVPANDEVSPRHAVHSKHHYIPVSDKTVHWGYFCKTIKPVVTVNSGDCVTIETLTQHAYDDYERMIKGDPGAESVFHWDANGKSVDRRGSGPIDSSIYGRGAGEGFGVHICTGPVYVQDAEPGDVLEIRILDIQTRPAAAEEHVGKSFGSNAASWWGFHYHDLLTEPKPREVVTIYEIEHAAHDCCAKAVYNFRWTPQTDPFGVRHDTIDYPGIPVDHSSIVKNYGVLKNARIPIRPHFGVMAVAPLLDDEVDSVPPGSFGGNLDNWRAAKGSTLFLPVGVPGALFSVGDPHASQGDSELCGTAIECSLTGEFQLVLHKKKDIAGKFLDELDHPFLESETEWVIQGLSYANHLVELGANAQADIYKKASLDMAMRDAFRKTRRYLMTAHGLNEDEAISLISVAVDFGITQVVNGNWGVHAVIKKSILCRDE</sequence>
<dbReference type="SMART" id="SM00342">
    <property type="entry name" value="HTH_ARAC"/>
    <property type="match status" value="1"/>
</dbReference>
<dbReference type="Pfam" id="PF14525">
    <property type="entry name" value="AraC_binding_2"/>
    <property type="match status" value="1"/>
</dbReference>
<reference evidence="5" key="1">
    <citation type="journal article" date="2019" name="Int. J. Syst. Evol. Microbiol.">
        <title>The Global Catalogue of Microorganisms (GCM) 10K type strain sequencing project: providing services to taxonomists for standard genome sequencing and annotation.</title>
        <authorList>
            <consortium name="The Broad Institute Genomics Platform"/>
            <consortium name="The Broad Institute Genome Sequencing Center for Infectious Disease"/>
            <person name="Wu L."/>
            <person name="Ma J."/>
        </authorList>
    </citation>
    <scope>NUCLEOTIDE SEQUENCE [LARGE SCALE GENOMIC DNA]</scope>
    <source>
        <strain evidence="5">KACC 12508</strain>
    </source>
</reference>
<dbReference type="InterPro" id="IPR004304">
    <property type="entry name" value="FmdA_AmdA"/>
</dbReference>
<dbReference type="Gene3D" id="1.10.10.60">
    <property type="entry name" value="Homeodomain-like"/>
    <property type="match status" value="1"/>
</dbReference>
<dbReference type="Pfam" id="PF12833">
    <property type="entry name" value="HTH_18"/>
    <property type="match status" value="1"/>
</dbReference>
<dbReference type="PANTHER" id="PTHR31891:SF1">
    <property type="entry name" value="FORMAMIDASE C869.04-RELATED"/>
    <property type="match status" value="1"/>
</dbReference>
<evidence type="ECO:0000313" key="5">
    <source>
        <dbReference type="Proteomes" id="UP001596542"/>
    </source>
</evidence>
<evidence type="ECO:0000256" key="2">
    <source>
        <dbReference type="ARBA" id="ARBA00023163"/>
    </source>
</evidence>
<dbReference type="Gene3D" id="3.10.28.20">
    <property type="entry name" value="Acetamidase/Formamidase-like domains"/>
    <property type="match status" value="1"/>
</dbReference>
<dbReference type="PROSITE" id="PS01124">
    <property type="entry name" value="HTH_ARAC_FAMILY_2"/>
    <property type="match status" value="1"/>
</dbReference>
<keyword evidence="1" id="KW-0805">Transcription regulation</keyword>
<comment type="caution">
    <text evidence="4">The sequence shown here is derived from an EMBL/GenBank/DDBJ whole genome shotgun (WGS) entry which is preliminary data.</text>
</comment>
<proteinExistence type="predicted"/>
<accession>A0ABW2IFM5</accession>
<protein>
    <submittedName>
        <fullName evidence="4">Acetamidase/formamidase family protein</fullName>
    </submittedName>
</protein>
<dbReference type="Pfam" id="PF03069">
    <property type="entry name" value="FmdA_AmdA"/>
    <property type="match status" value="2"/>
</dbReference>
<evidence type="ECO:0000259" key="3">
    <source>
        <dbReference type="PROSITE" id="PS01124"/>
    </source>
</evidence>
<dbReference type="Proteomes" id="UP001596542">
    <property type="component" value="Unassembled WGS sequence"/>
</dbReference>
<dbReference type="Gene3D" id="2.60.120.580">
    <property type="entry name" value="Acetamidase/Formamidase-like domains"/>
    <property type="match status" value="2"/>
</dbReference>
<dbReference type="EMBL" id="JBHTBU010000002">
    <property type="protein sequence ID" value="MFC7289640.1"/>
    <property type="molecule type" value="Genomic_DNA"/>
</dbReference>
<dbReference type="RefSeq" id="WP_382272915.1">
    <property type="nucleotide sequence ID" value="NZ_JBHTBU010000002.1"/>
</dbReference>
<dbReference type="InterPro" id="IPR018060">
    <property type="entry name" value="HTH_AraC"/>
</dbReference>
<keyword evidence="5" id="KW-1185">Reference proteome</keyword>